<evidence type="ECO:0000313" key="2">
    <source>
        <dbReference type="EMBL" id="KZP27763.1"/>
    </source>
</evidence>
<reference evidence="2 3" key="1">
    <citation type="journal article" date="2016" name="Mol. Biol. Evol.">
        <title>Comparative Genomics of Early-Diverging Mushroom-Forming Fungi Provides Insights into the Origins of Lignocellulose Decay Capabilities.</title>
        <authorList>
            <person name="Nagy L.G."/>
            <person name="Riley R."/>
            <person name="Tritt A."/>
            <person name="Adam C."/>
            <person name="Daum C."/>
            <person name="Floudas D."/>
            <person name="Sun H."/>
            <person name="Yadav J.S."/>
            <person name="Pangilinan J."/>
            <person name="Larsson K.H."/>
            <person name="Matsuura K."/>
            <person name="Barry K."/>
            <person name="Labutti K."/>
            <person name="Kuo R."/>
            <person name="Ohm R.A."/>
            <person name="Bhattacharya S.S."/>
            <person name="Shirouzu T."/>
            <person name="Yoshinaga Y."/>
            <person name="Martin F.M."/>
            <person name="Grigoriev I.V."/>
            <person name="Hibbett D.S."/>
        </authorList>
    </citation>
    <scope>NUCLEOTIDE SEQUENCE [LARGE SCALE GENOMIC DNA]</scope>
    <source>
        <strain evidence="2 3">CBS 109695</strain>
    </source>
</reference>
<evidence type="ECO:0000256" key="1">
    <source>
        <dbReference type="SAM" id="MobiDB-lite"/>
    </source>
</evidence>
<name>A0A166R0F9_9AGAM</name>
<protein>
    <submittedName>
        <fullName evidence="2">Uncharacterized protein</fullName>
    </submittedName>
</protein>
<dbReference type="EMBL" id="KV417507">
    <property type="protein sequence ID" value="KZP27763.1"/>
    <property type="molecule type" value="Genomic_DNA"/>
</dbReference>
<sequence length="309" mass="34061">MNSPSDSIFHPCVQRQRGSTEIIIYSPEIKSIVEIAYPTMPCGQPIVASGIREWLRRRGLLWLCFCSLKANGNAALSTRIVDAVESGDTLAFCHYSPSRCGFSVNLTVARDTAYLRSHYPGLLVSGRDLAPNFKALVNNFKNRTVIFGNGDDLIAPYFEGYCGTHTSQYPGQHLKQLAGPLLYHSPSMVTGTARKAAGSYSTGKGKRRASVSFEDKPDYKLTFRYSSGLSLNMNDYSPPSSPTPASTAAGPSRSTNMQTKRLLQHLANGNGLTKYEWEGLVEKCDGCHMYFEAASLRQHIKLLCRRGLE</sequence>
<accession>A0A166R0F9</accession>
<evidence type="ECO:0000313" key="3">
    <source>
        <dbReference type="Proteomes" id="UP000076532"/>
    </source>
</evidence>
<dbReference type="Proteomes" id="UP000076532">
    <property type="component" value="Unassembled WGS sequence"/>
</dbReference>
<proteinExistence type="predicted"/>
<dbReference type="OrthoDB" id="3070804at2759"/>
<keyword evidence="3" id="KW-1185">Reference proteome</keyword>
<dbReference type="AlphaFoldDB" id="A0A166R0F9"/>
<organism evidence="2 3">
    <name type="scientific">Athelia psychrophila</name>
    <dbReference type="NCBI Taxonomy" id="1759441"/>
    <lineage>
        <taxon>Eukaryota</taxon>
        <taxon>Fungi</taxon>
        <taxon>Dikarya</taxon>
        <taxon>Basidiomycota</taxon>
        <taxon>Agaricomycotina</taxon>
        <taxon>Agaricomycetes</taxon>
        <taxon>Agaricomycetidae</taxon>
        <taxon>Atheliales</taxon>
        <taxon>Atheliaceae</taxon>
        <taxon>Athelia</taxon>
    </lineage>
</organism>
<feature type="compositionally biased region" description="Low complexity" evidence="1">
    <location>
        <begin position="243"/>
        <end position="255"/>
    </location>
</feature>
<feature type="region of interest" description="Disordered" evidence="1">
    <location>
        <begin position="234"/>
        <end position="256"/>
    </location>
</feature>
<gene>
    <name evidence="2" type="ORF">FIBSPDRAFT_948340</name>
</gene>